<dbReference type="CDD" id="cd03034">
    <property type="entry name" value="ArsC_ArsC"/>
    <property type="match status" value="1"/>
</dbReference>
<dbReference type="SUPFAM" id="SSF52833">
    <property type="entry name" value="Thioredoxin-like"/>
    <property type="match status" value="1"/>
</dbReference>
<dbReference type="Gene3D" id="3.40.30.10">
    <property type="entry name" value="Glutaredoxin"/>
    <property type="match status" value="1"/>
</dbReference>
<dbReference type="Proteomes" id="UP000320773">
    <property type="component" value="Unassembled WGS sequence"/>
</dbReference>
<dbReference type="Pfam" id="PF03960">
    <property type="entry name" value="ArsC"/>
    <property type="match status" value="1"/>
</dbReference>
<dbReference type="EMBL" id="VFPJ01000001">
    <property type="protein sequence ID" value="TQM39642.1"/>
    <property type="molecule type" value="Genomic_DNA"/>
</dbReference>
<dbReference type="NCBIfam" id="TIGR00014">
    <property type="entry name" value="arsC"/>
    <property type="match status" value="1"/>
</dbReference>
<dbReference type="PROSITE" id="PS51353">
    <property type="entry name" value="ARSC"/>
    <property type="match status" value="1"/>
</dbReference>
<sequence>MTYICIFKYYFMIQIYHNSRCSKSRECLLFLEKSNKSIKVINYLKETPNFEELKTIISKLSITPMELIRTKEKIWIEKYKNNTYTHDELIALMVENPVLIERPIVVNGDKAVIARPLELINNIL</sequence>
<evidence type="ECO:0000313" key="5">
    <source>
        <dbReference type="Proteomes" id="UP000320773"/>
    </source>
</evidence>
<organism evidence="4 5">
    <name type="scientific">Flavobacterium branchiophilum</name>
    <dbReference type="NCBI Taxonomy" id="55197"/>
    <lineage>
        <taxon>Bacteria</taxon>
        <taxon>Pseudomonadati</taxon>
        <taxon>Bacteroidota</taxon>
        <taxon>Flavobacteriia</taxon>
        <taxon>Flavobacteriales</taxon>
        <taxon>Flavobacteriaceae</taxon>
        <taxon>Flavobacterium</taxon>
    </lineage>
</organism>
<comment type="caution">
    <text evidence="4">The sequence shown here is derived from an EMBL/GenBank/DDBJ whole genome shotgun (WGS) entry which is preliminary data.</text>
</comment>
<evidence type="ECO:0000256" key="2">
    <source>
        <dbReference type="ARBA" id="ARBA00023002"/>
    </source>
</evidence>
<dbReference type="InterPro" id="IPR006659">
    <property type="entry name" value="Arsenate_reductase"/>
</dbReference>
<dbReference type="GO" id="GO:0008794">
    <property type="term" value="F:arsenate reductase (glutaredoxin) activity"/>
    <property type="evidence" value="ECO:0007669"/>
    <property type="project" value="InterPro"/>
</dbReference>
<dbReference type="PANTHER" id="PTHR30041:SF4">
    <property type="entry name" value="ARSENATE REDUCTASE"/>
    <property type="match status" value="1"/>
</dbReference>
<accession>A0A543G0M9</accession>
<proteinExistence type="inferred from homology"/>
<reference evidence="4 5" key="1">
    <citation type="submission" date="2019-06" db="EMBL/GenBank/DDBJ databases">
        <title>Genomic Encyclopedia of Archaeal and Bacterial Type Strains, Phase II (KMG-II): from individual species to whole genera.</title>
        <authorList>
            <person name="Goeker M."/>
        </authorList>
    </citation>
    <scope>NUCLEOTIDE SEQUENCE [LARGE SCALE GENOMIC DNA]</scope>
    <source>
        <strain evidence="4 5">DSM 24789</strain>
    </source>
</reference>
<dbReference type="InterPro" id="IPR036249">
    <property type="entry name" value="Thioredoxin-like_sf"/>
</dbReference>
<gene>
    <name evidence="4" type="ORF">BC670_0460</name>
</gene>
<evidence type="ECO:0000313" key="4">
    <source>
        <dbReference type="EMBL" id="TQM39642.1"/>
    </source>
</evidence>
<comment type="similarity">
    <text evidence="1 3">Belongs to the ArsC family.</text>
</comment>
<dbReference type="InterPro" id="IPR006660">
    <property type="entry name" value="Arsenate_reductase-like"/>
</dbReference>
<keyword evidence="2" id="KW-0560">Oxidoreductase</keyword>
<evidence type="ECO:0000256" key="1">
    <source>
        <dbReference type="ARBA" id="ARBA00007198"/>
    </source>
</evidence>
<protein>
    <submittedName>
        <fullName evidence="4">Arsenate reductase</fullName>
    </submittedName>
</protein>
<evidence type="ECO:0000256" key="3">
    <source>
        <dbReference type="PROSITE-ProRule" id="PRU01282"/>
    </source>
</evidence>
<dbReference type="PANTHER" id="PTHR30041">
    <property type="entry name" value="ARSENATE REDUCTASE"/>
    <property type="match status" value="1"/>
</dbReference>
<name>A0A543G0M9_9FLAO</name>
<dbReference type="AlphaFoldDB" id="A0A543G0M9"/>